<dbReference type="EMBL" id="HBUF01657762">
    <property type="protein sequence ID" value="CAG6788098.1"/>
    <property type="molecule type" value="Transcribed_RNA"/>
</dbReference>
<protein>
    <submittedName>
        <fullName evidence="1">Uncharacterized protein</fullName>
    </submittedName>
</protein>
<evidence type="ECO:0000313" key="1">
    <source>
        <dbReference type="EMBL" id="CAG6788098.1"/>
    </source>
</evidence>
<accession>A0A8D9FEQ9</accession>
<organism evidence="1">
    <name type="scientific">Cacopsylla melanoneura</name>
    <dbReference type="NCBI Taxonomy" id="428564"/>
    <lineage>
        <taxon>Eukaryota</taxon>
        <taxon>Metazoa</taxon>
        <taxon>Ecdysozoa</taxon>
        <taxon>Arthropoda</taxon>
        <taxon>Hexapoda</taxon>
        <taxon>Insecta</taxon>
        <taxon>Pterygota</taxon>
        <taxon>Neoptera</taxon>
        <taxon>Paraneoptera</taxon>
        <taxon>Hemiptera</taxon>
        <taxon>Sternorrhyncha</taxon>
        <taxon>Psylloidea</taxon>
        <taxon>Psyllidae</taxon>
        <taxon>Psyllinae</taxon>
        <taxon>Cacopsylla</taxon>
    </lineage>
</organism>
<dbReference type="EMBL" id="HBUF01657763">
    <property type="protein sequence ID" value="CAG6788099.1"/>
    <property type="molecule type" value="Transcribed_RNA"/>
</dbReference>
<proteinExistence type="predicted"/>
<name>A0A8D9FEQ9_9HEMI</name>
<sequence>MVIHVITKFPGFTFWRIPKAIARRGEDHFIDQIASKNIALTVYIIIIIRCKYFSKQSLQLSLEHKYISTQWPSKTRSVENFIVSIMASTYIFHTRVNNYTRLEKNIA</sequence>
<dbReference type="AlphaFoldDB" id="A0A8D9FEQ9"/>
<reference evidence="1" key="1">
    <citation type="submission" date="2021-05" db="EMBL/GenBank/DDBJ databases">
        <authorList>
            <person name="Alioto T."/>
            <person name="Alioto T."/>
            <person name="Gomez Garrido J."/>
        </authorList>
    </citation>
    <scope>NUCLEOTIDE SEQUENCE</scope>
</reference>